<keyword evidence="1" id="KW-0812">Transmembrane</keyword>
<evidence type="ECO:0000313" key="2">
    <source>
        <dbReference type="EMBL" id="CCD43617.1"/>
    </source>
</evidence>
<reference evidence="3" key="1">
    <citation type="journal article" date="2011" name="PLoS Genet.">
        <title>Genomic analysis of the necrotrophic fungal pathogens Sclerotinia sclerotiorum and Botrytis cinerea.</title>
        <authorList>
            <person name="Amselem J."/>
            <person name="Cuomo C.A."/>
            <person name="van Kan J.A."/>
            <person name="Viaud M."/>
            <person name="Benito E.P."/>
            <person name="Couloux A."/>
            <person name="Coutinho P.M."/>
            <person name="de Vries R.P."/>
            <person name="Dyer P.S."/>
            <person name="Fillinger S."/>
            <person name="Fournier E."/>
            <person name="Gout L."/>
            <person name="Hahn M."/>
            <person name="Kohn L."/>
            <person name="Lapalu N."/>
            <person name="Plummer K.M."/>
            <person name="Pradier J.M."/>
            <person name="Quevillon E."/>
            <person name="Sharon A."/>
            <person name="Simon A."/>
            <person name="ten Have A."/>
            <person name="Tudzynski B."/>
            <person name="Tudzynski P."/>
            <person name="Wincker P."/>
            <person name="Andrew M."/>
            <person name="Anthouard V."/>
            <person name="Beever R.E."/>
            <person name="Beffa R."/>
            <person name="Benoit I."/>
            <person name="Bouzid O."/>
            <person name="Brault B."/>
            <person name="Chen Z."/>
            <person name="Choquer M."/>
            <person name="Collemare J."/>
            <person name="Cotton P."/>
            <person name="Danchin E.G."/>
            <person name="Da Silva C."/>
            <person name="Gautier A."/>
            <person name="Giraud C."/>
            <person name="Giraud T."/>
            <person name="Gonzalez C."/>
            <person name="Grossetete S."/>
            <person name="Guldener U."/>
            <person name="Henrissat B."/>
            <person name="Howlett B.J."/>
            <person name="Kodira C."/>
            <person name="Kretschmer M."/>
            <person name="Lappartient A."/>
            <person name="Leroch M."/>
            <person name="Levis C."/>
            <person name="Mauceli E."/>
            <person name="Neuveglise C."/>
            <person name="Oeser B."/>
            <person name="Pearson M."/>
            <person name="Poulain J."/>
            <person name="Poussereau N."/>
            <person name="Quesneville H."/>
            <person name="Rascle C."/>
            <person name="Schumacher J."/>
            <person name="Segurens B."/>
            <person name="Sexton A."/>
            <person name="Silva E."/>
            <person name="Sirven C."/>
            <person name="Soanes D.M."/>
            <person name="Talbot N.J."/>
            <person name="Templeton M."/>
            <person name="Yandava C."/>
            <person name="Yarden O."/>
            <person name="Zeng Q."/>
            <person name="Rollins J.A."/>
            <person name="Lebrun M.H."/>
            <person name="Dickman M."/>
        </authorList>
    </citation>
    <scope>NUCLEOTIDE SEQUENCE [LARGE SCALE GENOMIC DNA]</scope>
    <source>
        <strain evidence="3">T4</strain>
    </source>
</reference>
<sequence length="123" mass="14124">MEAQTPTNFSNFSKISTYFLHTPAKLPFVLKTVHRTMSMSPVTLSYHLILHFFACSLSPVWGICSNDSMLFDLIQENQKWRQLHKDKVIKYLHVMGNSAVILIRSFLADQVRTYAKLTVAGFI</sequence>
<evidence type="ECO:0000256" key="1">
    <source>
        <dbReference type="SAM" id="Phobius"/>
    </source>
</evidence>
<organism evidence="2 3">
    <name type="scientific">Botryotinia fuckeliana (strain T4)</name>
    <name type="common">Noble rot fungus</name>
    <name type="synonym">Botrytis cinerea</name>
    <dbReference type="NCBI Taxonomy" id="999810"/>
    <lineage>
        <taxon>Eukaryota</taxon>
        <taxon>Fungi</taxon>
        <taxon>Dikarya</taxon>
        <taxon>Ascomycota</taxon>
        <taxon>Pezizomycotina</taxon>
        <taxon>Leotiomycetes</taxon>
        <taxon>Helotiales</taxon>
        <taxon>Sclerotiniaceae</taxon>
        <taxon>Botrytis</taxon>
    </lineage>
</organism>
<keyword evidence="1" id="KW-1133">Transmembrane helix</keyword>
<accession>G2XSI0</accession>
<dbReference type="AlphaFoldDB" id="G2XSI0"/>
<feature type="transmembrane region" description="Helical" evidence="1">
    <location>
        <begin position="88"/>
        <end position="107"/>
    </location>
</feature>
<gene>
    <name evidence="2" type="ORF">BofuT4_P064590.1</name>
</gene>
<dbReference type="InParanoid" id="G2XSI0"/>
<dbReference type="EMBL" id="FQ790261">
    <property type="protein sequence ID" value="CCD43617.1"/>
    <property type="molecule type" value="Genomic_DNA"/>
</dbReference>
<dbReference type="Proteomes" id="UP000008177">
    <property type="component" value="Unplaced contigs"/>
</dbReference>
<protein>
    <submittedName>
        <fullName evidence="2">Uncharacterized protein</fullName>
    </submittedName>
</protein>
<proteinExistence type="predicted"/>
<keyword evidence="1" id="KW-0472">Membrane</keyword>
<name>G2XSI0_BOTF4</name>
<evidence type="ECO:0000313" key="3">
    <source>
        <dbReference type="Proteomes" id="UP000008177"/>
    </source>
</evidence>
<dbReference type="HOGENOM" id="CLU_2014902_0_0_1"/>
<feature type="transmembrane region" description="Helical" evidence="1">
    <location>
        <begin position="44"/>
        <end position="64"/>
    </location>
</feature>